<gene>
    <name evidence="1" type="ORF">MYXE_07990</name>
</gene>
<dbReference type="Proteomes" id="UP000464624">
    <property type="component" value="Chromosome"/>
</dbReference>
<evidence type="ECO:0000313" key="2">
    <source>
        <dbReference type="Proteomes" id="UP000464624"/>
    </source>
</evidence>
<name>A0AAD1M029_MYCXE</name>
<reference evidence="1 2" key="1">
    <citation type="submission" date="2019-12" db="EMBL/GenBank/DDBJ databases">
        <title>Complete genome sequence of Mycolicibacterium xenopi str. JCM15661T.</title>
        <authorList>
            <person name="Yoshida M."/>
            <person name="Fukano H."/>
            <person name="Asakura T."/>
            <person name="Hoshino Y."/>
        </authorList>
    </citation>
    <scope>NUCLEOTIDE SEQUENCE [LARGE SCALE GENOMIC DNA]</scope>
    <source>
        <strain evidence="1 2">JCM 15661T</strain>
    </source>
</reference>
<protein>
    <submittedName>
        <fullName evidence="1">Uncharacterized protein</fullName>
    </submittedName>
</protein>
<proteinExistence type="predicted"/>
<evidence type="ECO:0000313" key="1">
    <source>
        <dbReference type="EMBL" id="BBU21010.1"/>
    </source>
</evidence>
<dbReference type="AlphaFoldDB" id="A0AAD1M029"/>
<organism evidence="1 2">
    <name type="scientific">Mycobacterium xenopi</name>
    <dbReference type="NCBI Taxonomy" id="1789"/>
    <lineage>
        <taxon>Bacteria</taxon>
        <taxon>Bacillati</taxon>
        <taxon>Actinomycetota</taxon>
        <taxon>Actinomycetes</taxon>
        <taxon>Mycobacteriales</taxon>
        <taxon>Mycobacteriaceae</taxon>
        <taxon>Mycobacterium</taxon>
    </lineage>
</organism>
<accession>A0AAD1M029</accession>
<dbReference type="KEGG" id="mxe:MYXE_07990"/>
<sequence>MTVVMAAMHPGPCPIDAEPNSSVVCLSIAGDSTPGQCASKNGRNPAIVYYTYWPGATYVVKGLGCASTFAPPYTVCQNFGPSQTTV</sequence>
<dbReference type="EMBL" id="AP022314">
    <property type="protein sequence ID" value="BBU21010.1"/>
    <property type="molecule type" value="Genomic_DNA"/>
</dbReference>
<dbReference type="RefSeq" id="WP_085195086.1">
    <property type="nucleotide sequence ID" value="NZ_AP022314.1"/>
</dbReference>